<dbReference type="InterPro" id="IPR036010">
    <property type="entry name" value="2Fe-2S_ferredoxin-like_sf"/>
</dbReference>
<feature type="compositionally biased region" description="Low complexity" evidence="2">
    <location>
        <begin position="133"/>
        <end position="144"/>
    </location>
</feature>
<dbReference type="GO" id="GO:0016491">
    <property type="term" value="F:oxidoreductase activity"/>
    <property type="evidence" value="ECO:0007669"/>
    <property type="project" value="UniProtKB-KW"/>
</dbReference>
<feature type="region of interest" description="Disordered" evidence="2">
    <location>
        <begin position="87"/>
        <end position="161"/>
    </location>
</feature>
<dbReference type="Proteomes" id="UP000181951">
    <property type="component" value="Unassembled WGS sequence"/>
</dbReference>
<accession>A0A1H8T8N9</accession>
<organism evidence="3 4">
    <name type="scientific">Actinacidiphila rubida</name>
    <dbReference type="NCBI Taxonomy" id="310780"/>
    <lineage>
        <taxon>Bacteria</taxon>
        <taxon>Bacillati</taxon>
        <taxon>Actinomycetota</taxon>
        <taxon>Actinomycetes</taxon>
        <taxon>Kitasatosporales</taxon>
        <taxon>Streptomycetaceae</taxon>
        <taxon>Actinacidiphila</taxon>
    </lineage>
</organism>
<protein>
    <submittedName>
        <fullName evidence="3">2Fe-2S iron-sulfur cluster binding domain-containing protein</fullName>
    </submittedName>
</protein>
<sequence>MTHRTEQDPTGPAQPPPAAYRMTFRGTTVTADPGQSVAAALVAVGILDWRTTRKEGRPRGLFCGIGVCFDCLISVDGAPAERACVVPAADGMRLGEDPRLERPRAAGPRPEDAGTAPSEDAGAGPEGAEDAGSEPAAPGPGDAGTTHHRTQKGEDGDGADA</sequence>
<dbReference type="Gene3D" id="3.10.20.440">
    <property type="entry name" value="2Fe-2S iron-sulphur cluster binding domain, sarcosine oxidase, alpha subunit, N-terminal domain"/>
    <property type="match status" value="1"/>
</dbReference>
<reference evidence="3 4" key="1">
    <citation type="submission" date="2016-10" db="EMBL/GenBank/DDBJ databases">
        <authorList>
            <person name="de Groot N.N."/>
        </authorList>
    </citation>
    <scope>NUCLEOTIDE SEQUENCE [LARGE SCALE GENOMIC DNA]</scope>
    <source>
        <strain evidence="3 4">CGMCC 4.2026</strain>
    </source>
</reference>
<dbReference type="STRING" id="310780.SAMN05216267_104922"/>
<dbReference type="GO" id="GO:0051536">
    <property type="term" value="F:iron-sulfur cluster binding"/>
    <property type="evidence" value="ECO:0007669"/>
    <property type="project" value="InterPro"/>
</dbReference>
<dbReference type="Pfam" id="PF13510">
    <property type="entry name" value="Fer2_4"/>
    <property type="match status" value="1"/>
</dbReference>
<evidence type="ECO:0000313" key="4">
    <source>
        <dbReference type="Proteomes" id="UP000181951"/>
    </source>
</evidence>
<dbReference type="SUPFAM" id="SSF54292">
    <property type="entry name" value="2Fe-2S ferredoxin-like"/>
    <property type="match status" value="1"/>
</dbReference>
<keyword evidence="1" id="KW-0560">Oxidoreductase</keyword>
<evidence type="ECO:0000256" key="2">
    <source>
        <dbReference type="SAM" id="MobiDB-lite"/>
    </source>
</evidence>
<evidence type="ECO:0000313" key="3">
    <source>
        <dbReference type="EMBL" id="SEO87106.1"/>
    </source>
</evidence>
<name>A0A1H8T8N9_9ACTN</name>
<evidence type="ECO:0000256" key="1">
    <source>
        <dbReference type="ARBA" id="ARBA00023002"/>
    </source>
</evidence>
<gene>
    <name evidence="3" type="ORF">SAMN05216267_104922</name>
</gene>
<dbReference type="InterPro" id="IPR042204">
    <property type="entry name" value="2Fe-2S-bd_N"/>
</dbReference>
<dbReference type="AlphaFoldDB" id="A0A1H8T8N9"/>
<dbReference type="RefSeq" id="WP_079176274.1">
    <property type="nucleotide sequence ID" value="NZ_FODD01000049.1"/>
</dbReference>
<keyword evidence="4" id="KW-1185">Reference proteome</keyword>
<dbReference type="EMBL" id="FODD01000049">
    <property type="protein sequence ID" value="SEO87106.1"/>
    <property type="molecule type" value="Genomic_DNA"/>
</dbReference>
<feature type="compositionally biased region" description="Basic and acidic residues" evidence="2">
    <location>
        <begin position="93"/>
        <end position="112"/>
    </location>
</feature>
<proteinExistence type="predicted"/>